<reference evidence="2" key="1">
    <citation type="submission" date="2018-12" db="EMBL/GenBank/DDBJ databases">
        <authorList>
            <person name="Yazar S."/>
        </authorList>
    </citation>
    <scope>NUCLEOTIDE SEQUENCE [LARGE SCALE GENOMIC DNA]</scope>
</reference>
<dbReference type="PANTHER" id="PTHR46302">
    <property type="entry name" value="DOUBLECORTIN DOMAIN-CONTAINING PROTEIN 1"/>
    <property type="match status" value="1"/>
</dbReference>
<keyword evidence="2" id="KW-1185">Reference proteome</keyword>
<dbReference type="InterPro" id="IPR043188">
    <property type="entry name" value="DCDC1"/>
</dbReference>
<dbReference type="STRING" id="29139.ENSVURP00010018871"/>
<dbReference type="Ensembl" id="ENSVURT00010021464.1">
    <property type="protein sequence ID" value="ENSVURP00010018871.1"/>
    <property type="gene ID" value="ENSVURG00010014371.1"/>
</dbReference>
<evidence type="ECO:0000313" key="2">
    <source>
        <dbReference type="Proteomes" id="UP000314987"/>
    </source>
</evidence>
<dbReference type="InterPro" id="IPR036572">
    <property type="entry name" value="Doublecortin_dom_sf"/>
</dbReference>
<accession>A0A4X2L9W4</accession>
<dbReference type="GO" id="GO:0008017">
    <property type="term" value="F:microtubule binding"/>
    <property type="evidence" value="ECO:0007669"/>
    <property type="project" value="InterPro"/>
</dbReference>
<proteinExistence type="predicted"/>
<protein>
    <recommendedName>
        <fullName evidence="3">Doublecortin domain-containing protein</fullName>
    </recommendedName>
</protein>
<dbReference type="GeneTree" id="ENSGT00940000166699"/>
<dbReference type="GO" id="GO:0035556">
    <property type="term" value="P:intracellular signal transduction"/>
    <property type="evidence" value="ECO:0007669"/>
    <property type="project" value="InterPro"/>
</dbReference>
<dbReference type="Proteomes" id="UP000314987">
    <property type="component" value="Unassembled WGS sequence"/>
</dbReference>
<name>A0A4X2L9W4_VOMUR</name>
<dbReference type="GO" id="GO:1902412">
    <property type="term" value="P:regulation of mitotic cytokinesis"/>
    <property type="evidence" value="ECO:0007669"/>
    <property type="project" value="InterPro"/>
</dbReference>
<evidence type="ECO:0008006" key="3">
    <source>
        <dbReference type="Google" id="ProtNLM"/>
    </source>
</evidence>
<dbReference type="SUPFAM" id="SSF89837">
    <property type="entry name" value="Doublecortin (DC)"/>
    <property type="match status" value="1"/>
</dbReference>
<reference evidence="1" key="3">
    <citation type="submission" date="2025-09" db="UniProtKB">
        <authorList>
            <consortium name="Ensembl"/>
        </authorList>
    </citation>
    <scope>IDENTIFICATION</scope>
</reference>
<dbReference type="AlphaFoldDB" id="A0A4X2L9W4"/>
<sequence>MNVYVEPISDCTPSWGGEVEGQNLELTMELRSLMWRSLMLFSHQAHLSEVRSQQTKRHSPGSIKQSNLYIQPNTKRVFAYLNGREHEDVVYAWGRSILLDSCSLRLRMTCPAKTMFTLDGKPLTSWNDIKRDMVICVSAGNHFVSHKGTPWS</sequence>
<evidence type="ECO:0000313" key="1">
    <source>
        <dbReference type="Ensembl" id="ENSVURP00010018871.1"/>
    </source>
</evidence>
<dbReference type="PANTHER" id="PTHR46302:SF3">
    <property type="entry name" value="DOUBLECORTIN DOMAIN-CONTAINING PROTEIN 1"/>
    <property type="match status" value="1"/>
</dbReference>
<reference evidence="1" key="2">
    <citation type="submission" date="2025-08" db="UniProtKB">
        <authorList>
            <consortium name="Ensembl"/>
        </authorList>
    </citation>
    <scope>IDENTIFICATION</scope>
</reference>
<organism evidence="1 2">
    <name type="scientific">Vombatus ursinus</name>
    <name type="common">Common wombat</name>
    <dbReference type="NCBI Taxonomy" id="29139"/>
    <lineage>
        <taxon>Eukaryota</taxon>
        <taxon>Metazoa</taxon>
        <taxon>Chordata</taxon>
        <taxon>Craniata</taxon>
        <taxon>Vertebrata</taxon>
        <taxon>Euteleostomi</taxon>
        <taxon>Mammalia</taxon>
        <taxon>Metatheria</taxon>
        <taxon>Diprotodontia</taxon>
        <taxon>Vombatidae</taxon>
        <taxon>Vombatus</taxon>
    </lineage>
</organism>
<dbReference type="GO" id="GO:0030496">
    <property type="term" value="C:midbody"/>
    <property type="evidence" value="ECO:0007669"/>
    <property type="project" value="TreeGrafter"/>
</dbReference>